<evidence type="ECO:0000313" key="2">
    <source>
        <dbReference type="Proteomes" id="UP000031014"/>
    </source>
</evidence>
<organism evidence="1 2">
    <name type="scientific">Mesobacillus selenatarsenatis (strain DSM 18680 / JCM 14380 / FERM P-15431 / SF-1)</name>
    <dbReference type="NCBI Taxonomy" id="1321606"/>
    <lineage>
        <taxon>Bacteria</taxon>
        <taxon>Bacillati</taxon>
        <taxon>Bacillota</taxon>
        <taxon>Bacilli</taxon>
        <taxon>Bacillales</taxon>
        <taxon>Bacillaceae</taxon>
        <taxon>Mesobacillus</taxon>
    </lineage>
</organism>
<comment type="caution">
    <text evidence="1">The sequence shown here is derived from an EMBL/GenBank/DDBJ whole genome shotgun (WGS) entry which is preliminary data.</text>
</comment>
<dbReference type="AlphaFoldDB" id="A0A0A8WZD3"/>
<name>A0A0A8WZD3_MESS1</name>
<evidence type="ECO:0000313" key="1">
    <source>
        <dbReference type="EMBL" id="GAM13013.1"/>
    </source>
</evidence>
<accession>A0A0A8WZD3</accession>
<dbReference type="STRING" id="1321606.SAMD00020551_1148"/>
<proteinExistence type="predicted"/>
<reference evidence="1 2" key="1">
    <citation type="submission" date="2013-06" db="EMBL/GenBank/DDBJ databases">
        <title>Whole genome shotgun sequence of Bacillus selenatarsenatis SF-1.</title>
        <authorList>
            <person name="Kuroda M."/>
            <person name="Sei K."/>
            <person name="Yamashita M."/>
            <person name="Ike M."/>
        </authorList>
    </citation>
    <scope>NUCLEOTIDE SEQUENCE [LARGE SCALE GENOMIC DNA]</scope>
    <source>
        <strain evidence="1 2">SF-1</strain>
    </source>
</reference>
<keyword evidence="2" id="KW-1185">Reference proteome</keyword>
<dbReference type="EMBL" id="BASE01000023">
    <property type="protein sequence ID" value="GAM13013.1"/>
    <property type="molecule type" value="Genomic_DNA"/>
</dbReference>
<sequence>MLYILVFVKEECCFLALLVGDLEQKPITYLTEHYFKKVFEHLE</sequence>
<gene>
    <name evidence="1" type="ORF">SAMD00020551_1148</name>
</gene>
<protein>
    <submittedName>
        <fullName evidence="1">Uncharacterized protein</fullName>
    </submittedName>
</protein>
<dbReference type="Proteomes" id="UP000031014">
    <property type="component" value="Unassembled WGS sequence"/>
</dbReference>